<organism evidence="1">
    <name type="scientific">bioreactor metagenome</name>
    <dbReference type="NCBI Taxonomy" id="1076179"/>
    <lineage>
        <taxon>unclassified sequences</taxon>
        <taxon>metagenomes</taxon>
        <taxon>ecological metagenomes</taxon>
    </lineage>
</organism>
<reference evidence="1" key="1">
    <citation type="submission" date="2019-08" db="EMBL/GenBank/DDBJ databases">
        <authorList>
            <person name="Kucharzyk K."/>
            <person name="Murdoch R.W."/>
            <person name="Higgins S."/>
            <person name="Loffler F."/>
        </authorList>
    </citation>
    <scope>NUCLEOTIDE SEQUENCE</scope>
</reference>
<proteinExistence type="predicted"/>
<name>A0A645IBT5_9ZZZZ</name>
<comment type="caution">
    <text evidence="1">The sequence shown here is derived from an EMBL/GenBank/DDBJ whole genome shotgun (WGS) entry which is preliminary data.</text>
</comment>
<gene>
    <name evidence="1" type="ORF">SDC9_196299</name>
</gene>
<sequence>MQDQNILRIRPHLHHRVPQDHCGFRIYVQVGDSLPEGKYRDTVITDPLHHPL</sequence>
<dbReference type="EMBL" id="VSSQ01111233">
    <property type="protein sequence ID" value="MPN48687.1"/>
    <property type="molecule type" value="Genomic_DNA"/>
</dbReference>
<evidence type="ECO:0000313" key="1">
    <source>
        <dbReference type="EMBL" id="MPN48687.1"/>
    </source>
</evidence>
<dbReference type="AlphaFoldDB" id="A0A645IBT5"/>
<protein>
    <submittedName>
        <fullName evidence="1">Uncharacterized protein</fullName>
    </submittedName>
</protein>
<accession>A0A645IBT5</accession>